<dbReference type="InterPro" id="IPR000477">
    <property type="entry name" value="RT_dom"/>
</dbReference>
<dbReference type="AlphaFoldDB" id="A0A4R3U6K0"/>
<dbReference type="Proteomes" id="UP000295110">
    <property type="component" value="Unassembled WGS sequence"/>
</dbReference>
<gene>
    <name evidence="3" type="ORF">EV671_10933</name>
</gene>
<dbReference type="Pfam" id="PF08388">
    <property type="entry name" value="GIIM"/>
    <property type="match status" value="1"/>
</dbReference>
<keyword evidence="4" id="KW-1185">Reference proteome</keyword>
<comment type="similarity">
    <text evidence="1">Belongs to the bacterial reverse transcriptase family.</text>
</comment>
<dbReference type="GO" id="GO:0003964">
    <property type="term" value="F:RNA-directed DNA polymerase activity"/>
    <property type="evidence" value="ECO:0007669"/>
    <property type="project" value="UniProtKB-KW"/>
</dbReference>
<evidence type="ECO:0000313" key="4">
    <source>
        <dbReference type="Proteomes" id="UP000295110"/>
    </source>
</evidence>
<keyword evidence="3" id="KW-0695">RNA-directed DNA polymerase</keyword>
<dbReference type="InterPro" id="IPR043502">
    <property type="entry name" value="DNA/RNA_pol_sf"/>
</dbReference>
<dbReference type="InterPro" id="IPR013597">
    <property type="entry name" value="Mat_intron_G2"/>
</dbReference>
<dbReference type="PANTHER" id="PTHR34047">
    <property type="entry name" value="NUCLEAR INTRON MATURASE 1, MITOCHONDRIAL-RELATED"/>
    <property type="match status" value="1"/>
</dbReference>
<accession>A0A4R3U6K0</accession>
<dbReference type="EMBL" id="SMBU01000093">
    <property type="protein sequence ID" value="TCU80304.1"/>
    <property type="molecule type" value="Genomic_DNA"/>
</dbReference>
<dbReference type="Pfam" id="PF00078">
    <property type="entry name" value="RVT_1"/>
    <property type="match status" value="1"/>
</dbReference>
<keyword evidence="3" id="KW-0548">Nucleotidyltransferase</keyword>
<organism evidence="3 4">
    <name type="scientific">Roseateles saccharophilus</name>
    <name type="common">Pseudomonas saccharophila</name>
    <dbReference type="NCBI Taxonomy" id="304"/>
    <lineage>
        <taxon>Bacteria</taxon>
        <taxon>Pseudomonadati</taxon>
        <taxon>Pseudomonadota</taxon>
        <taxon>Betaproteobacteria</taxon>
        <taxon>Burkholderiales</taxon>
        <taxon>Sphaerotilaceae</taxon>
        <taxon>Roseateles</taxon>
    </lineage>
</organism>
<dbReference type="SUPFAM" id="SSF56672">
    <property type="entry name" value="DNA/RNA polymerases"/>
    <property type="match status" value="1"/>
</dbReference>
<evidence type="ECO:0000259" key="2">
    <source>
        <dbReference type="PROSITE" id="PS50878"/>
    </source>
</evidence>
<proteinExistence type="inferred from homology"/>
<protein>
    <submittedName>
        <fullName evidence="3">Group II intron reverse transcriptase/maturase</fullName>
    </submittedName>
</protein>
<dbReference type="RefSeq" id="WP_207911271.1">
    <property type="nucleotide sequence ID" value="NZ_SGUF01000128.1"/>
</dbReference>
<dbReference type="PROSITE" id="PS50878">
    <property type="entry name" value="RT_POL"/>
    <property type="match status" value="1"/>
</dbReference>
<keyword evidence="3" id="KW-0808">Transferase</keyword>
<dbReference type="InterPro" id="IPR051083">
    <property type="entry name" value="GrpII_Intron_Splice-Mob/Def"/>
</dbReference>
<evidence type="ECO:0000313" key="3">
    <source>
        <dbReference type="EMBL" id="TCU80304.1"/>
    </source>
</evidence>
<comment type="caution">
    <text evidence="3">The sequence shown here is derived from an EMBL/GenBank/DDBJ whole genome shotgun (WGS) entry which is preliminary data.</text>
</comment>
<dbReference type="CDD" id="cd01651">
    <property type="entry name" value="RT_G2_intron"/>
    <property type="match status" value="1"/>
</dbReference>
<dbReference type="InterPro" id="IPR043128">
    <property type="entry name" value="Rev_trsase/Diguanyl_cyclase"/>
</dbReference>
<reference evidence="3 4" key="1">
    <citation type="submission" date="2019-03" db="EMBL/GenBank/DDBJ databases">
        <title>Genomic Encyclopedia of Type Strains, Phase IV (KMG-IV): sequencing the most valuable type-strain genomes for metagenomic binning, comparative biology and taxonomic classification.</title>
        <authorList>
            <person name="Goeker M."/>
        </authorList>
    </citation>
    <scope>NUCLEOTIDE SEQUENCE [LARGE SCALE GENOMIC DNA]</scope>
    <source>
        <strain evidence="3 4">DSM 654</strain>
    </source>
</reference>
<name>A0A4R3U6K0_ROSSA</name>
<feature type="domain" description="Reverse transcriptase" evidence="2">
    <location>
        <begin position="1"/>
        <end position="125"/>
    </location>
</feature>
<dbReference type="Gene3D" id="3.30.70.270">
    <property type="match status" value="1"/>
</dbReference>
<dbReference type="PANTHER" id="PTHR34047:SF3">
    <property type="entry name" value="BLR2052 PROTEIN"/>
    <property type="match status" value="1"/>
</dbReference>
<sequence>MLLYVQRWLQAPVELADGQTQVRALGTPQGGVISPLLANLFLHYVFDTWMRRHHSEVPFERYADDALCHCRTREQAEVVLAQLTQRFAECGLTLHPQKTRLVYCKDDDRRGDHPETSFDFLGFTFRARRSKNRWGKHFVNFSPGMSAKAGKRIRQEVRSWTLPSRSDKTLHDLARMFDRQIRGWVNYFGAFYRSALYPTLRHLDRKLVLWATRKYKRLRGHRRRAAHWLERIARDKPGLFAHWRLLWGQGRMGGAG</sequence>
<evidence type="ECO:0000256" key="1">
    <source>
        <dbReference type="ARBA" id="ARBA00034120"/>
    </source>
</evidence>